<sequence length="330" mass="36021">MRRFGRILGRMLLVLVLVAGGLWALGPYEPVDLKASFEPRRFGEGVQVYFESVESNVADLKAGTEKRVIWQDGFKEQRTPYSVLYVHGFSASSEEIRPVPDKVADALGANLVFARLRGHGRTGKAMAEATVNDWMMDLAEGLAAARQVGEQVVVIASSTGATLATAAAMDPDLSENIAAMIFVSPNYGLKTAMAPLLTWPAARYWLPPLAGRQLTFPARSEDHARFWTRSYPSVAVLPMAALVDRVMDMDVGKIHVPALFLISERDRIVRSDLTTQVAQRWGGNVDLHRVTPGPDDDVNAHTIAGDILSPGQTDAAVQVFQVWLKGIGIQ</sequence>
<accession>A0ABX0W3H2</accession>
<dbReference type="SUPFAM" id="SSF53474">
    <property type="entry name" value="alpha/beta-Hydrolases"/>
    <property type="match status" value="1"/>
</dbReference>
<organism evidence="2 3">
    <name type="scientific">Parasedimentitalea denitrificans</name>
    <dbReference type="NCBI Taxonomy" id="2211118"/>
    <lineage>
        <taxon>Bacteria</taxon>
        <taxon>Pseudomonadati</taxon>
        <taxon>Pseudomonadota</taxon>
        <taxon>Alphaproteobacteria</taxon>
        <taxon>Rhodobacterales</taxon>
        <taxon>Paracoccaceae</taxon>
        <taxon>Parasedimentitalea</taxon>
    </lineage>
</organism>
<reference evidence="2 3" key="1">
    <citation type="submission" date="2018-05" db="EMBL/GenBank/DDBJ databases">
        <authorList>
            <person name="Zhang Y.-J."/>
        </authorList>
    </citation>
    <scope>NUCLEOTIDE SEQUENCE [LARGE SCALE GENOMIC DNA]</scope>
    <source>
        <strain evidence="2 3">CY04</strain>
    </source>
</reference>
<dbReference type="RefSeq" id="WP_167682376.1">
    <property type="nucleotide sequence ID" value="NZ_QHLQ01000002.1"/>
</dbReference>
<evidence type="ECO:0000313" key="2">
    <source>
        <dbReference type="EMBL" id="NIZ60052.1"/>
    </source>
</evidence>
<dbReference type="Pfam" id="PF12146">
    <property type="entry name" value="Hydrolase_4"/>
    <property type="match status" value="1"/>
</dbReference>
<keyword evidence="2" id="KW-0378">Hydrolase</keyword>
<feature type="domain" description="Serine aminopeptidase S33" evidence="1">
    <location>
        <begin position="82"/>
        <end position="283"/>
    </location>
</feature>
<comment type="caution">
    <text evidence="2">The sequence shown here is derived from an EMBL/GenBank/DDBJ whole genome shotgun (WGS) entry which is preliminary data.</text>
</comment>
<dbReference type="GO" id="GO:0016787">
    <property type="term" value="F:hydrolase activity"/>
    <property type="evidence" value="ECO:0007669"/>
    <property type="project" value="UniProtKB-KW"/>
</dbReference>
<evidence type="ECO:0000313" key="3">
    <source>
        <dbReference type="Proteomes" id="UP001429564"/>
    </source>
</evidence>
<keyword evidence="3" id="KW-1185">Reference proteome</keyword>
<name>A0ABX0W3H2_9RHOB</name>
<dbReference type="InterPro" id="IPR022742">
    <property type="entry name" value="Hydrolase_4"/>
</dbReference>
<evidence type="ECO:0000259" key="1">
    <source>
        <dbReference type="Pfam" id="PF12146"/>
    </source>
</evidence>
<dbReference type="InterPro" id="IPR029058">
    <property type="entry name" value="AB_hydrolase_fold"/>
</dbReference>
<protein>
    <submittedName>
        <fullName evidence="2">Alpha/beta hydrolase</fullName>
    </submittedName>
</protein>
<gene>
    <name evidence="2" type="ORF">DL239_03570</name>
</gene>
<proteinExistence type="predicted"/>
<dbReference type="Gene3D" id="3.40.50.1820">
    <property type="entry name" value="alpha/beta hydrolase"/>
    <property type="match status" value="1"/>
</dbReference>
<dbReference type="Proteomes" id="UP001429564">
    <property type="component" value="Unassembled WGS sequence"/>
</dbReference>
<dbReference type="EMBL" id="QHLQ01000002">
    <property type="protein sequence ID" value="NIZ60052.1"/>
    <property type="molecule type" value="Genomic_DNA"/>
</dbReference>